<evidence type="ECO:0000313" key="1">
    <source>
        <dbReference type="EMBL" id="PIQ71424.1"/>
    </source>
</evidence>
<dbReference type="Gene3D" id="1.10.3210.10">
    <property type="entry name" value="Hypothetical protein af1432"/>
    <property type="match status" value="1"/>
</dbReference>
<comment type="caution">
    <text evidence="1">The sequence shown here is derived from an EMBL/GenBank/DDBJ whole genome shotgun (WGS) entry which is preliminary data.</text>
</comment>
<sequence length="763" mass="86201">MTAESGKSIRPFLGYERLVNELGYPAYAKKLEAEAMGSNPDGFITERAKLFLNIETVIKNANKLSKQEKYQHSNLDSACHLINDAIDSIVTKPENFTGLEDHINKVSNTATELLSTLSQISKDDTTIDPLLSEHEQDLLIKSAELHDKGKKLVDSSGSIDPDHERVISYLIRKIFPLLEIENSDINFIAGVVGDHENVWKEEDHEHLIDSDNHLNCAKGLFLIFDVLTGAVDTNKMANDGIISINSDKLVRLRNIIFAYTDPRQAKAYNPKWGVFTVRDLAHTLQTIADRYNLKTEPGMYEVLFQNVQSGLELLLVMDDARAKEAATTIERRLIGIDDGLPAYPRFADEQRLEINKLILMTKELVNTHQERSKELTLNLLKTRLREIVTSFFDPAGMGYQLAEKASHKTWAAVAKYFKPGRIITSFHDQSNEDKGNNIGNIYIPMNFLFEFLSDPNESQKWLKIISDWGRNKDPIAKKLADFPEVQEFVTHIAMFIHNSYAYSHLNYDYLWSNTTAPNRWKSFIVAAASTDALLNELNKRQIGSDDSEPRNYAIEDPETIKAMCDLNIQTKTPTTSLMETGEAMLKVRSSDNNVINGAARLISDSLKSGKLDQSDEVKHNKRTAAELFELLIQDVVLPSKSVQDLVLKLGNIVKRVFPNPGTKIEPLPLLEHEARIEHALWVVHTLARRGISHFILSPNRRKLMLFFDDLKDMPGIQEKDRIVVASSALIFLIGFIKQYNSENIGNTLELSSDILTLIESKGL</sequence>
<dbReference type="EMBL" id="PCVK01000099">
    <property type="protein sequence ID" value="PIQ71424.1"/>
    <property type="molecule type" value="Genomic_DNA"/>
</dbReference>
<dbReference type="Proteomes" id="UP000229497">
    <property type="component" value="Unassembled WGS sequence"/>
</dbReference>
<evidence type="ECO:0000313" key="2">
    <source>
        <dbReference type="Proteomes" id="UP000229497"/>
    </source>
</evidence>
<proteinExistence type="predicted"/>
<reference evidence="1 2" key="1">
    <citation type="submission" date="2017-09" db="EMBL/GenBank/DDBJ databases">
        <title>Depth-based differentiation of microbial function through sediment-hosted aquifers and enrichment of novel symbionts in the deep terrestrial subsurface.</title>
        <authorList>
            <person name="Probst A.J."/>
            <person name="Ladd B."/>
            <person name="Jarett J.K."/>
            <person name="Geller-Mcgrath D.E."/>
            <person name="Sieber C.M."/>
            <person name="Emerson J.B."/>
            <person name="Anantharaman K."/>
            <person name="Thomas B.C."/>
            <person name="Malmstrom R."/>
            <person name="Stieglmeier M."/>
            <person name="Klingl A."/>
            <person name="Woyke T."/>
            <person name="Ryan C.M."/>
            <person name="Banfield J.F."/>
        </authorList>
    </citation>
    <scope>NUCLEOTIDE SEQUENCE [LARGE SCALE GENOMIC DNA]</scope>
    <source>
        <strain evidence="1">CG11_big_fil_rev_8_21_14_0_20_37_16</strain>
    </source>
</reference>
<accession>A0A2H0KM21</accession>
<gene>
    <name evidence="1" type="ORF">COV87_03505</name>
</gene>
<name>A0A2H0KM21_9BACT</name>
<organism evidence="1 2">
    <name type="scientific">Candidatus Roizmanbacteria bacterium CG11_big_fil_rev_8_21_14_0_20_37_16</name>
    <dbReference type="NCBI Taxonomy" id="1974857"/>
    <lineage>
        <taxon>Bacteria</taxon>
        <taxon>Candidatus Roizmaniibacteriota</taxon>
    </lineage>
</organism>
<dbReference type="AlphaFoldDB" id="A0A2H0KM21"/>
<protein>
    <submittedName>
        <fullName evidence="1">Uncharacterized protein</fullName>
    </submittedName>
</protein>